<evidence type="ECO:0000259" key="18">
    <source>
        <dbReference type="PROSITE" id="PS52020"/>
    </source>
</evidence>
<dbReference type="Pfam" id="PF08283">
    <property type="entry name" value="Gemini_AL1_M"/>
    <property type="match status" value="1"/>
</dbReference>
<dbReference type="SUPFAM" id="SSF55464">
    <property type="entry name" value="Origin of replication-binding domain, RBD-like"/>
    <property type="match status" value="1"/>
</dbReference>
<feature type="compositionally biased region" description="Polar residues" evidence="17">
    <location>
        <begin position="235"/>
        <end position="252"/>
    </location>
</feature>
<dbReference type="GO" id="GO:0016779">
    <property type="term" value="F:nucleotidyltransferase activity"/>
    <property type="evidence" value="ECO:0007669"/>
    <property type="project" value="UniProtKB-KW"/>
</dbReference>
<dbReference type="EMBL" id="KP699132">
    <property type="protein sequence ID" value="AJW66445.1"/>
    <property type="molecule type" value="Genomic_DNA"/>
</dbReference>
<keyword evidence="13 16" id="KW-0238">DNA-binding</keyword>
<keyword evidence="3 16" id="KW-1048">Host nucleus</keyword>
<dbReference type="GO" id="GO:0005524">
    <property type="term" value="F:ATP binding"/>
    <property type="evidence" value="ECO:0007669"/>
    <property type="project" value="UniProtKB-KW"/>
</dbReference>
<evidence type="ECO:0000256" key="1">
    <source>
        <dbReference type="ARBA" id="ARBA00004147"/>
    </source>
</evidence>
<keyword evidence="11 16" id="KW-0378">Hydrolase</keyword>
<dbReference type="PRINTS" id="PR00228">
    <property type="entry name" value="GEMCOATCLVL1"/>
</dbReference>
<dbReference type="GO" id="GO:0046872">
    <property type="term" value="F:metal ion binding"/>
    <property type="evidence" value="ECO:0007669"/>
    <property type="project" value="UniProtKB-KW"/>
</dbReference>
<evidence type="ECO:0000256" key="12">
    <source>
        <dbReference type="ARBA" id="ARBA00023124"/>
    </source>
</evidence>
<feature type="compositionally biased region" description="Basic and acidic residues" evidence="17">
    <location>
        <begin position="255"/>
        <end position="264"/>
    </location>
</feature>
<evidence type="ECO:0000313" key="23">
    <source>
        <dbReference type="EMBL" id="AJW66445.1"/>
    </source>
</evidence>
<evidence type="ECO:0000256" key="14">
    <source>
        <dbReference type="PIRSR" id="PIRSR601191-1"/>
    </source>
</evidence>
<keyword evidence="6" id="KW-0235">DNA replication</keyword>
<dbReference type="InterPro" id="IPR049912">
    <property type="entry name" value="CRESS_DNA_REP"/>
</dbReference>
<evidence type="ECO:0000256" key="11">
    <source>
        <dbReference type="ARBA" id="ARBA00022801"/>
    </source>
</evidence>
<dbReference type="InterPro" id="IPR001301">
    <property type="entry name" value="Gemini_AL1_CLV"/>
</dbReference>
<evidence type="ECO:0000313" key="21">
    <source>
        <dbReference type="EMBL" id="AJW66435.1"/>
    </source>
</evidence>
<feature type="binding site" evidence="15">
    <location>
        <position position="107"/>
    </location>
    <ligand>
        <name>a divalent metal cation</name>
        <dbReference type="ChEBI" id="CHEBI:60240"/>
    </ligand>
</feature>
<reference evidence="19 25" key="1">
    <citation type="submission" date="2014-12" db="EMBL/GenBank/DDBJ databases">
        <title>Identification and molecular characterization of a novel geminivirus associated with mulberry mosaic dwarf disease.</title>
        <authorList>
            <person name="Ma Y."/>
            <person name="Navarro B."/>
            <person name="Zhang Z."/>
            <person name="Zhou X."/>
            <person name="Di Serio F."/>
            <person name="Li S."/>
        </authorList>
    </citation>
    <scope>NUCLEOTIDE SEQUENCE [LARGE SCALE GENOMIC DNA]</scope>
    <source>
        <strain evidence="19">AK1-8</strain>
    </source>
</reference>
<keyword evidence="16" id="KW-0067">ATP-binding</keyword>
<dbReference type="GO" id="GO:0016888">
    <property type="term" value="F:DNA endonuclease activity, producing 5'-phosphomonoesters"/>
    <property type="evidence" value="ECO:0007669"/>
    <property type="project" value="InterPro"/>
</dbReference>
<keyword evidence="4 16" id="KW-0808">Transferase</keyword>
<dbReference type="EMBL" id="KP699129">
    <property type="protein sequence ID" value="AJW66430.1"/>
    <property type="molecule type" value="Genomic_DNA"/>
</dbReference>
<dbReference type="PROSITE" id="PS52020">
    <property type="entry name" value="CRESS_DNA_REP"/>
    <property type="match status" value="1"/>
</dbReference>
<dbReference type="KEGG" id="vg:24018714"/>
<evidence type="ECO:0000313" key="19">
    <source>
        <dbReference type="EMBL" id="AJW66421.1"/>
    </source>
</evidence>
<dbReference type="GO" id="GO:0005198">
    <property type="term" value="F:structural molecule activity"/>
    <property type="evidence" value="ECO:0007669"/>
    <property type="project" value="InterPro"/>
</dbReference>
<proteinExistence type="inferred from homology"/>
<evidence type="ECO:0000256" key="9">
    <source>
        <dbReference type="ARBA" id="ARBA00022741"/>
    </source>
</evidence>
<evidence type="ECO:0000256" key="7">
    <source>
        <dbReference type="ARBA" id="ARBA00022722"/>
    </source>
</evidence>
<comment type="cofactor">
    <cofactor evidence="15">
        <name>Mg(2+)</name>
        <dbReference type="ChEBI" id="CHEBI:18420"/>
    </cofactor>
    <cofactor evidence="15">
        <name>Mn(2+)</name>
        <dbReference type="ChEBI" id="CHEBI:29035"/>
    </cofactor>
    <text evidence="15">Divalent metal cations, possibly Mg(2+) or Mn(2+).</text>
</comment>
<feature type="region of interest" description="Disordered" evidence="17">
    <location>
        <begin position="235"/>
        <end position="264"/>
    </location>
</feature>
<dbReference type="Gene3D" id="3.40.1310.20">
    <property type="match status" value="1"/>
</dbReference>
<feature type="domain" description="CRESS-DNA virus Rep endonuclease" evidence="18">
    <location>
        <begin position="8"/>
        <end position="116"/>
    </location>
</feature>
<feature type="binding site" evidence="15">
    <location>
        <position position="59"/>
    </location>
    <ligand>
        <name>a divalent metal cation</name>
        <dbReference type="ChEBI" id="CHEBI:60240"/>
    </ligand>
</feature>
<evidence type="ECO:0000256" key="15">
    <source>
        <dbReference type="PIRSR" id="PIRSR601191-2"/>
    </source>
</evidence>
<dbReference type="GO" id="GO:0004386">
    <property type="term" value="F:helicase activity"/>
    <property type="evidence" value="ECO:0007669"/>
    <property type="project" value="UniProtKB-KW"/>
</dbReference>
<dbReference type="InterPro" id="IPR022692">
    <property type="entry name" value="Gemini_AL1_REP_central"/>
</dbReference>
<feature type="active site" description="For DNA cleavage activity" evidence="14">
    <location>
        <position position="103"/>
    </location>
</feature>
<evidence type="ECO:0000256" key="17">
    <source>
        <dbReference type="SAM" id="MobiDB-lite"/>
    </source>
</evidence>
<dbReference type="OrthoDB" id="9195at10239"/>
<name>A0A0D5BUM5_9GEMI</name>
<feature type="binding site" evidence="15">
    <location>
        <position position="57"/>
    </location>
    <ligand>
        <name>a divalent metal cation</name>
        <dbReference type="ChEBI" id="CHEBI:60240"/>
    </ligand>
</feature>
<evidence type="ECO:0000256" key="16">
    <source>
        <dbReference type="RuleBase" id="RU361249"/>
    </source>
</evidence>
<keyword evidence="9 16" id="KW-0547">Nucleotide-binding</keyword>
<dbReference type="EMBL" id="KP728254">
    <property type="protein sequence ID" value="AJW66450.1"/>
    <property type="molecule type" value="Genomic_DNA"/>
</dbReference>
<feature type="binding site" evidence="15">
    <location>
        <position position="49"/>
    </location>
    <ligand>
        <name>a divalent metal cation</name>
        <dbReference type="ChEBI" id="CHEBI:60240"/>
    </ligand>
</feature>
<comment type="domain">
    <text evidence="16">There are 3 rolling circle replication (RCR) motifs. RCR-2 is probably involved in metal coordination. RCR-3 is required for phosphodiester bond cleavage for initiation of RCR.</text>
</comment>
<evidence type="ECO:0000313" key="25">
    <source>
        <dbReference type="Proteomes" id="UP000201739"/>
    </source>
</evidence>
<sequence length="264" mass="30414">MASSSNFRLAAKNVFLTFPQCPESITWVMSHLLQILNSYTVKYACVAEEKHKDDNSHFHAIVQLDKKLETRNPNFFDLPQEHSSGTYHPNVQKCSSPAAVRKYIQKEGHFIEHGEFNTRGRSPVASAEKIFGEILTLATDEESFLALVRERRPQDYVLRWPSITGFARDHYRRRSIPYVPRWTDFPGLPEPIQQWAKDNILFVSRQWADSVLCYRCHDDFWWEVGLTVPQQYMCNRSPSPSQTGPSASTSVDQPDPARRNGPDL</sequence>
<protein>
    <recommendedName>
        <fullName evidence="16">Replication-associated protein</fullName>
        <shortName evidence="16">Rep</shortName>
        <ecNumber evidence="16">3.1.21.-</ecNumber>
    </recommendedName>
</protein>
<evidence type="ECO:0000313" key="24">
    <source>
        <dbReference type="EMBL" id="AJW66450.1"/>
    </source>
</evidence>
<evidence type="ECO:0000313" key="20">
    <source>
        <dbReference type="EMBL" id="AJW66430.1"/>
    </source>
</evidence>
<evidence type="ECO:0000313" key="22">
    <source>
        <dbReference type="EMBL" id="AJW66440.1"/>
    </source>
</evidence>
<organism evidence="19 25">
    <name type="scientific">Mulberry mosaic dwarf associated virus</name>
    <dbReference type="NCBI Taxonomy" id="1631303"/>
    <lineage>
        <taxon>Viruses</taxon>
        <taxon>Monodnaviria</taxon>
        <taxon>Shotokuvirae</taxon>
        <taxon>Cressdnaviricota</taxon>
        <taxon>Repensiviricetes</taxon>
        <taxon>Geplafuvirales</taxon>
        <taxon>Geminiviridae</taxon>
    </lineage>
</organism>
<comment type="subcellular location">
    <subcellularLocation>
        <location evidence="1 16">Host nucleus</location>
    </subcellularLocation>
</comment>
<accession>A0A0D5BUM5</accession>
<dbReference type="GO" id="GO:0003677">
    <property type="term" value="F:DNA binding"/>
    <property type="evidence" value="ECO:0007669"/>
    <property type="project" value="UniProtKB-KW"/>
</dbReference>
<evidence type="ECO:0000256" key="2">
    <source>
        <dbReference type="ARBA" id="ARBA00006240"/>
    </source>
</evidence>
<dbReference type="Proteomes" id="UP000201739">
    <property type="component" value="Segment"/>
</dbReference>
<dbReference type="EMBL" id="KP303687">
    <property type="protein sequence ID" value="AJW66421.1"/>
    <property type="molecule type" value="Genomic_DNA"/>
</dbReference>
<evidence type="ECO:0000256" key="3">
    <source>
        <dbReference type="ARBA" id="ARBA00022562"/>
    </source>
</evidence>
<keyword evidence="8 15" id="KW-0479">Metal-binding</keyword>
<dbReference type="EMBL" id="KP699131">
    <property type="protein sequence ID" value="AJW66440.1"/>
    <property type="molecule type" value="Genomic_DNA"/>
</dbReference>
<evidence type="ECO:0000256" key="4">
    <source>
        <dbReference type="ARBA" id="ARBA00022679"/>
    </source>
</evidence>
<keyword evidence="10 16" id="KW-0255">Endonuclease</keyword>
<evidence type="ECO:0000256" key="13">
    <source>
        <dbReference type="ARBA" id="ARBA00023125"/>
    </source>
</evidence>
<reference evidence="20" key="2">
    <citation type="submission" date="2015-01" db="EMBL/GenBank/DDBJ databases">
        <title>Identification and molecular characterization of a novel monopartite geminivirus associated with mulberry mosaic dwarf disease.</title>
        <authorList>
            <person name="Ma Y."/>
            <person name="Navarro B."/>
            <person name="Zhang Z."/>
            <person name="Zhou X."/>
            <person name="Di Serio F."/>
            <person name="Li S."/>
        </authorList>
    </citation>
    <scope>NUCLEOTIDE SEQUENCE</scope>
    <source>
        <strain evidence="20">AK1-4</strain>
        <strain evidence="21">AK2-14</strain>
        <strain evidence="24">AK2-18</strain>
        <strain evidence="22">AK2-38</strain>
        <strain evidence="23">AK3-54</strain>
    </source>
</reference>
<keyword evidence="12 16" id="KW-0190">Covalent protein-DNA linkage</keyword>
<dbReference type="EC" id="3.1.21.-" evidence="16"/>
<comment type="function">
    <text evidence="16">Essential for the replication of viral ssDNA. The closed circular ssDNA genome is first converted to a superhelical dsDNA. Rep binds a specific region at the genome origin of replication. It introduces an endonucleolytic nick within the conserved sequence 5'-TAATATTAC-3' in the intergenic region of the genome present in all geminiviruses, thereby initiating the rolling circle replication (RCR). Following cleavage, binds covalently to the 5'-phosphate of DNA as a tyrosyl ester. The cleavage gives rise to a free 3'-OH that serves as a primer for the cellular DNA polymerase. The polymerase synthesizes the (+) strand DNA by rolling circle mechanism. After one round of replication, a Rep-catalyzed nucleotidyl transfer reaction releases a circular single-stranded virus genome, thereby terminating the replication. Displays origin-specific DNA cleavage, nucleotidyl transferase, ATPase and helicase activities.</text>
</comment>
<keyword evidence="16" id="KW-0511">Multifunctional enzyme</keyword>
<keyword evidence="7 16" id="KW-0540">Nuclease</keyword>
<evidence type="ECO:0000256" key="8">
    <source>
        <dbReference type="ARBA" id="ARBA00022723"/>
    </source>
</evidence>
<evidence type="ECO:0000256" key="5">
    <source>
        <dbReference type="ARBA" id="ARBA00022695"/>
    </source>
</evidence>
<keyword evidence="16" id="KW-0347">Helicase</keyword>
<comment type="similarity">
    <text evidence="2 16">Belongs to the geminiviridae Rep protein family.</text>
</comment>
<keyword evidence="5 16" id="KW-0548">Nucleotidyltransferase</keyword>
<comment type="subunit">
    <text evidence="16">Homooligomer.</text>
</comment>
<dbReference type="RefSeq" id="YP_009129322.1">
    <property type="nucleotide sequence ID" value="NC_026771.1"/>
</dbReference>
<dbReference type="GeneID" id="24018714"/>
<dbReference type="InterPro" id="IPR001191">
    <property type="entry name" value="Gemini_AL1_REP"/>
</dbReference>
<dbReference type="GO" id="GO:0042025">
    <property type="term" value="C:host cell nucleus"/>
    <property type="evidence" value="ECO:0007669"/>
    <property type="project" value="UniProtKB-SubCell"/>
</dbReference>
<evidence type="ECO:0000256" key="6">
    <source>
        <dbReference type="ARBA" id="ARBA00022705"/>
    </source>
</evidence>
<dbReference type="GO" id="GO:0006260">
    <property type="term" value="P:DNA replication"/>
    <property type="evidence" value="ECO:0007669"/>
    <property type="project" value="UniProtKB-KW"/>
</dbReference>
<dbReference type="EMBL" id="KP699130">
    <property type="protein sequence ID" value="AJW66435.1"/>
    <property type="molecule type" value="Genomic_DNA"/>
</dbReference>
<dbReference type="PRINTS" id="PR00227">
    <property type="entry name" value="GEMCOATAL1"/>
</dbReference>
<evidence type="ECO:0000256" key="10">
    <source>
        <dbReference type="ARBA" id="ARBA00022759"/>
    </source>
</evidence>
<dbReference type="Pfam" id="PF00799">
    <property type="entry name" value="Gemini_AL1"/>
    <property type="match status" value="1"/>
</dbReference>
<comment type="cofactor">
    <cofactor evidence="16">
        <name>Mn(2+)</name>
        <dbReference type="ChEBI" id="CHEBI:29035"/>
    </cofactor>
</comment>